<dbReference type="AlphaFoldDB" id="A0A0B1SMQ4"/>
<dbReference type="Proteomes" id="UP000053660">
    <property type="component" value="Unassembled WGS sequence"/>
</dbReference>
<organism evidence="2 3">
    <name type="scientific">Oesophagostomum dentatum</name>
    <name type="common">Nodular worm</name>
    <dbReference type="NCBI Taxonomy" id="61180"/>
    <lineage>
        <taxon>Eukaryota</taxon>
        <taxon>Metazoa</taxon>
        <taxon>Ecdysozoa</taxon>
        <taxon>Nematoda</taxon>
        <taxon>Chromadorea</taxon>
        <taxon>Rhabditida</taxon>
        <taxon>Rhabditina</taxon>
        <taxon>Rhabditomorpha</taxon>
        <taxon>Strongyloidea</taxon>
        <taxon>Strongylidae</taxon>
        <taxon>Oesophagostomum</taxon>
    </lineage>
</organism>
<name>A0A0B1SMQ4_OESDE</name>
<dbReference type="SUPFAM" id="SSF56574">
    <property type="entry name" value="Serpins"/>
    <property type="match status" value="1"/>
</dbReference>
<protein>
    <recommendedName>
        <fullName evidence="1">Serpin domain-containing protein</fullName>
    </recommendedName>
</protein>
<reference evidence="2 3" key="1">
    <citation type="submission" date="2014-03" db="EMBL/GenBank/DDBJ databases">
        <title>Draft genome of the hookworm Oesophagostomum dentatum.</title>
        <authorList>
            <person name="Mitreva M."/>
        </authorList>
    </citation>
    <scope>NUCLEOTIDE SEQUENCE [LARGE SCALE GENOMIC DNA]</scope>
    <source>
        <strain evidence="2 3">OD-Hann</strain>
    </source>
</reference>
<dbReference type="InterPro" id="IPR036186">
    <property type="entry name" value="Serpin_sf"/>
</dbReference>
<evidence type="ECO:0000259" key="1">
    <source>
        <dbReference type="Pfam" id="PF00079"/>
    </source>
</evidence>
<dbReference type="InterPro" id="IPR023796">
    <property type="entry name" value="Serpin_dom"/>
</dbReference>
<dbReference type="OrthoDB" id="9518664at2759"/>
<accession>A0A0B1SMQ4</accession>
<evidence type="ECO:0000313" key="2">
    <source>
        <dbReference type="EMBL" id="KHJ84817.1"/>
    </source>
</evidence>
<dbReference type="InterPro" id="IPR042178">
    <property type="entry name" value="Serpin_sf_1"/>
</dbReference>
<feature type="non-terminal residue" evidence="2">
    <location>
        <position position="49"/>
    </location>
</feature>
<dbReference type="Pfam" id="PF00079">
    <property type="entry name" value="Serpin"/>
    <property type="match status" value="1"/>
</dbReference>
<dbReference type="EMBL" id="KN566605">
    <property type="protein sequence ID" value="KHJ84817.1"/>
    <property type="molecule type" value="Genomic_DNA"/>
</dbReference>
<keyword evidence="3" id="KW-1185">Reference proteome</keyword>
<sequence length="49" mass="5503">MRIETDFELKKALMAMNITDMFSNEADLSGISESFPLNVSNATHRALIE</sequence>
<gene>
    <name evidence="2" type="ORF">OESDEN_15464</name>
</gene>
<proteinExistence type="predicted"/>
<dbReference type="Gene3D" id="3.30.497.10">
    <property type="entry name" value="Antithrombin, subunit I, domain 2"/>
    <property type="match status" value="1"/>
</dbReference>
<evidence type="ECO:0000313" key="3">
    <source>
        <dbReference type="Proteomes" id="UP000053660"/>
    </source>
</evidence>
<feature type="domain" description="Serpin" evidence="1">
    <location>
        <begin position="2"/>
        <end position="49"/>
    </location>
</feature>